<comment type="function">
    <text evidence="1">Acetyltransferase enzyme. Acetylates histones, giving a specific tag for transcriptional activation.</text>
</comment>
<keyword evidence="9" id="KW-0805">Transcription regulation</keyword>
<keyword evidence="7" id="KW-0862">Zinc</keyword>
<dbReference type="PANTHER" id="PTHR13808">
    <property type="entry name" value="CBP/P300-RELATED"/>
    <property type="match status" value="1"/>
</dbReference>
<dbReference type="SMART" id="SM00291">
    <property type="entry name" value="ZnF_ZZ"/>
    <property type="match status" value="1"/>
</dbReference>
<keyword evidence="11" id="KW-0804">Transcription</keyword>
<keyword evidence="8" id="KW-0156">Chromatin regulator</keyword>
<comment type="catalytic activity">
    <reaction evidence="14">
        <text>L-lysyl-[protein] + acetyl-CoA = N(6)-acetyl-L-lysyl-[protein] + CoA + H(+)</text>
        <dbReference type="Rhea" id="RHEA:45948"/>
        <dbReference type="Rhea" id="RHEA-COMP:9752"/>
        <dbReference type="Rhea" id="RHEA-COMP:10731"/>
        <dbReference type="ChEBI" id="CHEBI:15378"/>
        <dbReference type="ChEBI" id="CHEBI:29969"/>
        <dbReference type="ChEBI" id="CHEBI:57287"/>
        <dbReference type="ChEBI" id="CHEBI:57288"/>
        <dbReference type="ChEBI" id="CHEBI:61930"/>
        <dbReference type="EC" id="2.3.1.48"/>
    </reaction>
</comment>
<dbReference type="Gene3D" id="3.30.60.90">
    <property type="match status" value="1"/>
</dbReference>
<dbReference type="PROSITE" id="PS50134">
    <property type="entry name" value="ZF_TAZ"/>
    <property type="match status" value="2"/>
</dbReference>
<dbReference type="GO" id="GO:0031490">
    <property type="term" value="F:chromatin DNA binding"/>
    <property type="evidence" value="ECO:0007669"/>
    <property type="project" value="TreeGrafter"/>
</dbReference>
<keyword evidence="6 15" id="KW-0863">Zinc-finger</keyword>
<evidence type="ECO:0000259" key="17">
    <source>
        <dbReference type="PROSITE" id="PS50134"/>
    </source>
</evidence>
<dbReference type="SUPFAM" id="SSF57850">
    <property type="entry name" value="RING/U-box"/>
    <property type="match status" value="2"/>
</dbReference>
<dbReference type="PANTHER" id="PTHR13808:SF1">
    <property type="entry name" value="HISTONE ACETYLTRANSFERASE"/>
    <property type="match status" value="1"/>
</dbReference>
<dbReference type="InterPro" id="IPR013178">
    <property type="entry name" value="Histone_AcTrfase_Rtt109/CBP"/>
</dbReference>
<dbReference type="Pfam" id="PF08214">
    <property type="entry name" value="HAT_KAT11"/>
    <property type="match status" value="1"/>
</dbReference>
<feature type="domain" description="TAZ-type" evidence="17">
    <location>
        <begin position="882"/>
        <end position="963"/>
    </location>
</feature>
<feature type="region of interest" description="Disordered" evidence="16">
    <location>
        <begin position="379"/>
        <end position="398"/>
    </location>
</feature>
<feature type="compositionally biased region" description="Low complexity" evidence="16">
    <location>
        <begin position="312"/>
        <end position="328"/>
    </location>
</feature>
<sequence length="1946" mass="218525">NPEGGLHVSRSRQPSDDPHLAWLVRGCRSAIEVPRRPAFWLILQERALGRGLVTRSPVALGEAGSCVFWRRSVATAATAPRIDHDPSFRTTRAPGRSVCGVVACLAYVTERRRTGGRGGTGVLWVAASPVTPCLQRDCYDRKLFGTFYAEQGKKRVPFFQLQVGVHVSCISEFEGRACESEIRILCPVYSQIYREDKEMNVHAQVAGHVPSQAGPQPPGLAPQNASALPPQMQSLGTISNMDPEMYQHRRQMCDRITQIFHSKRPNAEFLQRLPDLVRRLEERLFRTAFTKDDYLNMDTLESRLHAILKGFPSSQSPAHSVSSSSPVSTMIPTPGMSHGNGSNTAGASSLDNSISNSSGSGNTAPTTLIASDMMSSANGSLPSGYRQTPVNVSAGSSGNNVLSSRVAPQLSSQMIPTPGLNVQQSMPMNSEYGNNGGRFSGVQSTILSHQQQQWNQPQRQQSHQQEKPCLENQSSGMLHGIRTNIGADMRSDVQQRPSSYRSSNGIVNGGTALVGTSAQIMNGPVTSDGYLSTTAYGASPRPLQKHLEQQQHQPIVSGSSSQQVIPVSRDGYGVNAAELSGPGNPYGSAATVGSMINSQSLNAMNLQSKNKMYPLQGDRQNLQLMQQISHAKPPSLDQSQKINFHSVHTTRDHLQPQQKMQKFQQPQFQQQPNQPYGQFVQLQQQKQIQKHQQHLLKSDSLRQSALSSNFEGQLASDCGINSCPEPLLTQVPEQFPVSEFQCQYQLNSAVEDHSKGTFIHFSEPLDFNLSFTHGSQQMQQIFRPQPQCSEPRNEFNSLSISSQSESLLEDQWHPQAVPKSQTLDASSFDQHFQEDFHQRITGQDEAQRPHFSSEGSITSHAAAATSMMAPQLAGGGCGPQKSLRERQYLNQQRWLLFLRHARCCPSPKGKCQEVNCATVQHLLSHMRSCKVDQCGYPRCCQSKALIKHYHSCRAGDCPVCVPVRVYTTKQRKLSVHPPSDAVSVNSVNVSRKTMDGAGADRSVQNRGISAAESSEDLQSSFKRMKVDRHSSLIAKSESHSASASLMNLSHSSQEVKIQGHQQVSIPLTTKMEIVELKTESLMPSELQNFQNMTNSNMDDSEDVYGEKPDSESILSELHDTHTKTESMQIDAPTDQASVDVKLEASAPVANPVAGTKLGKPKIKGVSMTELFTPDQIREHIVSLRQWVGQSKVKAEKNQAMERSMSENSCQLCAVEKLTFDPPPIYCSLCGARIKRNATYYTIGTGDARQFFCIPCYNEARGDSIEVEGSICPKSKLEKKKNDEETEEWWVQCDKCEAWQHQICALFNGRRNDGEAEYTCPNCYVKEVERGERMPLPQSAVLGAKDLPRTLLSDHIEHRLFKRLKHERQERARHLGKSIDEVPGAEALVVRVVSSVDKKLEVKQRFLEMFQEKNYPTEFPYKSKVVLLFQKIEGVEVCLFGMYVQEFGSECPFPNQRRVYLSYLDSVKYFRPEIKTITGEALRTFVYHEILIGYLEYCKKRGFTSCYIWACPPLKGEDYILYCHPEIQKTPKSDKLREWYLSMLRKATKEDIVVDLTNLYDHFFVRMGECKGEVTATRLPYFDGDYWPGAAEDMINQLQQEEDGRKQQKKGKTKKIITKRSLKATCQADLSNASKDTLLMQKLGDTIVPMKEDFIMVHLQHACSHCCMLMVSGTRWVCNQCYNTEQRCEDRERHPVGSREKHLLRPVEISDVAVDTKDKDEIVESEFFDTRQAFLSLCQGNHYQYDTLRRAKHSSMMVLFHLHNPTEPAFVTSCNVCQRDVEAGRGWRCEVCPDFDVCNKCYERDGGVDHPHRLTNHPSSADRDAQNKEARQKRVVQLRKMLDLLVHASQCRSVHCQYPNCRRVKGLFRHGITCTTRASGGCYLCKKMWYLLQLHARACKESPCHVPRCRDLREHLRRLQQQSDSRRRAAVMEMMRQRAAEVAGNGG</sequence>
<dbReference type="GO" id="GO:0008270">
    <property type="term" value="F:zinc ion binding"/>
    <property type="evidence" value="ECO:0007669"/>
    <property type="project" value="UniProtKB-KW"/>
</dbReference>
<feature type="compositionally biased region" description="Low complexity" evidence="16">
    <location>
        <begin position="450"/>
        <end position="463"/>
    </location>
</feature>
<dbReference type="InterPro" id="IPR013083">
    <property type="entry name" value="Znf_RING/FYVE/PHD"/>
</dbReference>
<dbReference type="Pfam" id="PF00569">
    <property type="entry name" value="ZZ"/>
    <property type="match status" value="1"/>
</dbReference>
<dbReference type="GO" id="GO:0045944">
    <property type="term" value="P:positive regulation of transcription by RNA polymerase II"/>
    <property type="evidence" value="ECO:0007669"/>
    <property type="project" value="TreeGrafter"/>
</dbReference>
<dbReference type="GO" id="GO:0004402">
    <property type="term" value="F:histone acetyltransferase activity"/>
    <property type="evidence" value="ECO:0007669"/>
    <property type="project" value="InterPro"/>
</dbReference>
<dbReference type="PROSITE" id="PS50135">
    <property type="entry name" value="ZF_ZZ_2"/>
    <property type="match status" value="1"/>
</dbReference>
<feature type="region of interest" description="Disordered" evidence="16">
    <location>
        <begin position="312"/>
        <end position="367"/>
    </location>
</feature>
<keyword evidence="13" id="KW-0012">Acyltransferase</keyword>
<dbReference type="SUPFAM" id="SSF57933">
    <property type="entry name" value="TAZ domain"/>
    <property type="match status" value="2"/>
</dbReference>
<accession>A0A843XBX9</accession>
<evidence type="ECO:0000256" key="9">
    <source>
        <dbReference type="ARBA" id="ARBA00023015"/>
    </source>
</evidence>
<evidence type="ECO:0000256" key="16">
    <source>
        <dbReference type="SAM" id="MobiDB-lite"/>
    </source>
</evidence>
<dbReference type="GO" id="GO:0005667">
    <property type="term" value="C:transcription regulator complex"/>
    <property type="evidence" value="ECO:0007669"/>
    <property type="project" value="TreeGrafter"/>
</dbReference>
<dbReference type="CDD" id="cd15614">
    <property type="entry name" value="PHD_HAC_like"/>
    <property type="match status" value="1"/>
</dbReference>
<comment type="subcellular location">
    <subcellularLocation>
        <location evidence="2">Nucleus</location>
    </subcellularLocation>
</comment>
<comment type="caution">
    <text evidence="20">The sequence shown here is derived from an EMBL/GenBank/DDBJ whole genome shotgun (WGS) entry which is preliminary data.</text>
</comment>
<dbReference type="EC" id="2.3.1.48" evidence="3"/>
<keyword evidence="21" id="KW-1185">Reference proteome</keyword>
<dbReference type="FunFam" id="1.20.1020.10:FF:000003">
    <property type="entry name" value="Histone acetyltransferase HAC1-like protein"/>
    <property type="match status" value="1"/>
</dbReference>
<feature type="region of interest" description="Disordered" evidence="16">
    <location>
        <begin position="448"/>
        <end position="468"/>
    </location>
</feature>
<evidence type="ECO:0000256" key="2">
    <source>
        <dbReference type="ARBA" id="ARBA00004123"/>
    </source>
</evidence>
<protein>
    <recommendedName>
        <fullName evidence="3">histone acetyltransferase</fullName>
        <ecNumber evidence="3">2.3.1.48</ecNumber>
    </recommendedName>
</protein>
<dbReference type="GO" id="GO:0003713">
    <property type="term" value="F:transcription coactivator activity"/>
    <property type="evidence" value="ECO:0007669"/>
    <property type="project" value="TreeGrafter"/>
</dbReference>
<evidence type="ECO:0000256" key="5">
    <source>
        <dbReference type="ARBA" id="ARBA00022723"/>
    </source>
</evidence>
<dbReference type="GO" id="GO:0005634">
    <property type="term" value="C:nucleus"/>
    <property type="evidence" value="ECO:0007669"/>
    <property type="project" value="UniProtKB-SubCell"/>
</dbReference>
<dbReference type="InterPro" id="IPR031162">
    <property type="entry name" value="CBP_P300_HAT"/>
</dbReference>
<proteinExistence type="predicted"/>
<keyword evidence="4" id="KW-0808">Transferase</keyword>
<dbReference type="Pfam" id="PF00628">
    <property type="entry name" value="PHD"/>
    <property type="match status" value="1"/>
</dbReference>
<gene>
    <name evidence="20" type="ORF">Taro_049762</name>
</gene>
<dbReference type="EMBL" id="NMUH01007176">
    <property type="protein sequence ID" value="MQM16801.1"/>
    <property type="molecule type" value="Genomic_DNA"/>
</dbReference>
<evidence type="ECO:0000256" key="11">
    <source>
        <dbReference type="ARBA" id="ARBA00023163"/>
    </source>
</evidence>
<dbReference type="PROSITE" id="PS51727">
    <property type="entry name" value="CBP_P300_HAT"/>
    <property type="match status" value="1"/>
</dbReference>
<dbReference type="Proteomes" id="UP000652761">
    <property type="component" value="Unassembled WGS sequence"/>
</dbReference>
<keyword evidence="12" id="KW-0539">Nucleus</keyword>
<reference evidence="20" key="1">
    <citation type="submission" date="2017-07" db="EMBL/GenBank/DDBJ databases">
        <title>Taro Niue Genome Assembly and Annotation.</title>
        <authorList>
            <person name="Atibalentja N."/>
            <person name="Keating K."/>
            <person name="Fields C.J."/>
        </authorList>
    </citation>
    <scope>NUCLEOTIDE SEQUENCE</scope>
    <source>
        <strain evidence="20">Niue_2</strain>
        <tissue evidence="20">Leaf</tissue>
    </source>
</reference>
<evidence type="ECO:0000256" key="15">
    <source>
        <dbReference type="PROSITE-ProRule" id="PRU00228"/>
    </source>
</evidence>
<feature type="domain" description="CBP/p300-type HAT" evidence="19">
    <location>
        <begin position="1340"/>
        <end position="1766"/>
    </location>
</feature>
<evidence type="ECO:0000256" key="7">
    <source>
        <dbReference type="ARBA" id="ARBA00022833"/>
    </source>
</evidence>
<evidence type="ECO:0000256" key="14">
    <source>
        <dbReference type="ARBA" id="ARBA00048017"/>
    </source>
</evidence>
<feature type="compositionally biased region" description="Low complexity" evidence="16">
    <location>
        <begin position="346"/>
        <end position="362"/>
    </location>
</feature>
<dbReference type="SMART" id="SM01250">
    <property type="entry name" value="KAT11"/>
    <property type="match status" value="1"/>
</dbReference>
<dbReference type="InterPro" id="IPR019787">
    <property type="entry name" value="Znf_PHD-finger"/>
</dbReference>
<dbReference type="GO" id="GO:0000123">
    <property type="term" value="C:histone acetyltransferase complex"/>
    <property type="evidence" value="ECO:0007669"/>
    <property type="project" value="TreeGrafter"/>
</dbReference>
<dbReference type="SMART" id="SM00551">
    <property type="entry name" value="ZnF_TAZ"/>
    <property type="match status" value="2"/>
</dbReference>
<evidence type="ECO:0000256" key="3">
    <source>
        <dbReference type="ARBA" id="ARBA00013184"/>
    </source>
</evidence>
<dbReference type="InterPro" id="IPR035898">
    <property type="entry name" value="TAZ_dom_sf"/>
</dbReference>
<keyword evidence="5" id="KW-0479">Metal-binding</keyword>
<dbReference type="Pfam" id="PF02135">
    <property type="entry name" value="zf-TAZ"/>
    <property type="match status" value="2"/>
</dbReference>
<dbReference type="InterPro" id="IPR000433">
    <property type="entry name" value="Znf_ZZ"/>
</dbReference>
<dbReference type="SMART" id="SM00249">
    <property type="entry name" value="PHD"/>
    <property type="match status" value="1"/>
</dbReference>
<evidence type="ECO:0000256" key="4">
    <source>
        <dbReference type="ARBA" id="ARBA00022679"/>
    </source>
</evidence>
<dbReference type="PROSITE" id="PS01357">
    <property type="entry name" value="ZF_ZZ_1"/>
    <property type="match status" value="1"/>
</dbReference>
<dbReference type="InterPro" id="IPR000197">
    <property type="entry name" value="Znf_TAZ"/>
</dbReference>
<feature type="domain" description="TAZ-type" evidence="17">
    <location>
        <begin position="1828"/>
        <end position="1911"/>
    </location>
</feature>
<dbReference type="SUPFAM" id="SSF57903">
    <property type="entry name" value="FYVE/PHD zinc finger"/>
    <property type="match status" value="1"/>
</dbReference>
<dbReference type="Gene3D" id="1.20.1020.10">
    <property type="entry name" value="TAZ domain"/>
    <property type="match status" value="2"/>
</dbReference>
<dbReference type="OrthoDB" id="899at2759"/>
<dbReference type="InterPro" id="IPR001965">
    <property type="entry name" value="Znf_PHD"/>
</dbReference>
<evidence type="ECO:0000256" key="6">
    <source>
        <dbReference type="ARBA" id="ARBA00022771"/>
    </source>
</evidence>
<keyword evidence="10" id="KW-0010">Activator</keyword>
<evidence type="ECO:0000259" key="19">
    <source>
        <dbReference type="PROSITE" id="PS51727"/>
    </source>
</evidence>
<evidence type="ECO:0000259" key="18">
    <source>
        <dbReference type="PROSITE" id="PS50135"/>
    </source>
</evidence>
<evidence type="ECO:0000313" key="20">
    <source>
        <dbReference type="EMBL" id="MQM16801.1"/>
    </source>
</evidence>
<evidence type="ECO:0000256" key="8">
    <source>
        <dbReference type="ARBA" id="ARBA00022853"/>
    </source>
</evidence>
<dbReference type="Gene3D" id="3.30.40.10">
    <property type="entry name" value="Zinc/RING finger domain, C3HC4 (zinc finger)"/>
    <property type="match status" value="1"/>
</dbReference>
<dbReference type="InterPro" id="IPR011011">
    <property type="entry name" value="Znf_FYVE_PHD"/>
</dbReference>
<evidence type="ECO:0000256" key="10">
    <source>
        <dbReference type="ARBA" id="ARBA00023159"/>
    </source>
</evidence>
<dbReference type="InterPro" id="IPR043145">
    <property type="entry name" value="Znf_ZZ_sf"/>
</dbReference>
<organism evidence="20 21">
    <name type="scientific">Colocasia esculenta</name>
    <name type="common">Wild taro</name>
    <name type="synonym">Arum esculentum</name>
    <dbReference type="NCBI Taxonomy" id="4460"/>
    <lineage>
        <taxon>Eukaryota</taxon>
        <taxon>Viridiplantae</taxon>
        <taxon>Streptophyta</taxon>
        <taxon>Embryophyta</taxon>
        <taxon>Tracheophyta</taxon>
        <taxon>Spermatophyta</taxon>
        <taxon>Magnoliopsida</taxon>
        <taxon>Liliopsida</taxon>
        <taxon>Araceae</taxon>
        <taxon>Aroideae</taxon>
        <taxon>Colocasieae</taxon>
        <taxon>Colocasia</taxon>
    </lineage>
</organism>
<evidence type="ECO:0000256" key="12">
    <source>
        <dbReference type="ARBA" id="ARBA00023242"/>
    </source>
</evidence>
<name>A0A843XBX9_COLES</name>
<evidence type="ECO:0000256" key="13">
    <source>
        <dbReference type="ARBA" id="ARBA00023315"/>
    </source>
</evidence>
<feature type="domain" description="ZZ-type" evidence="18">
    <location>
        <begin position="1768"/>
        <end position="1821"/>
    </location>
</feature>
<evidence type="ECO:0000256" key="1">
    <source>
        <dbReference type="ARBA" id="ARBA00002581"/>
    </source>
</evidence>
<evidence type="ECO:0000313" key="21">
    <source>
        <dbReference type="Proteomes" id="UP000652761"/>
    </source>
</evidence>
<feature type="non-terminal residue" evidence="20">
    <location>
        <position position="1"/>
    </location>
</feature>